<dbReference type="AlphaFoldDB" id="A0A1S9ZLC9"/>
<dbReference type="GO" id="GO:0033214">
    <property type="term" value="P:siderophore-iron import into cell"/>
    <property type="evidence" value="ECO:0007669"/>
    <property type="project" value="TreeGrafter"/>
</dbReference>
<evidence type="ECO:0000313" key="10">
    <source>
        <dbReference type="Proteomes" id="UP000190322"/>
    </source>
</evidence>
<keyword evidence="6 8" id="KW-1133">Transmembrane helix</keyword>
<dbReference type="Proteomes" id="UP000190322">
    <property type="component" value="Unassembled WGS sequence"/>
</dbReference>
<dbReference type="Pfam" id="PF01032">
    <property type="entry name" value="FecCD"/>
    <property type="match status" value="1"/>
</dbReference>
<sequence length="316" mass="34440">MKSYPAIIMGMLLIAASVLFLTLNASGSWEFILSLRGKKLLALMMVGFAIGTSTLLFQTLTHNPILTPALLGFDSLYILIKSLMVFVLGSVGMAAIPAIGKFALEVVIMLLLSLAMFRLLFGRQTQDLTRLILVGVVFGLLFRSLSYLVARMIDPEEFVTIQAVSYAGFNTINTQVLGMAVVLCVLCAVVMYRLRHQLDILLLGKLPAINLGIDYQRLGFGLLAMIALLVAVSTAMVGPVTFFGLLVCALTNRIAPSMHHGIRLVLVALVAMLCLVAGQLMFEQVFKMAGVLEVVIELVGGLVFLWIIFHQYAKAR</sequence>
<dbReference type="GO" id="GO:0022857">
    <property type="term" value="F:transmembrane transporter activity"/>
    <property type="evidence" value="ECO:0007669"/>
    <property type="project" value="InterPro"/>
</dbReference>
<evidence type="ECO:0000256" key="1">
    <source>
        <dbReference type="ARBA" id="ARBA00004651"/>
    </source>
</evidence>
<protein>
    <submittedName>
        <fullName evidence="9">Enterobactin ABC transporter permease</fullName>
    </submittedName>
</protein>
<keyword evidence="3" id="KW-0813">Transport</keyword>
<evidence type="ECO:0000256" key="6">
    <source>
        <dbReference type="ARBA" id="ARBA00022989"/>
    </source>
</evidence>
<feature type="transmembrane region" description="Helical" evidence="8">
    <location>
        <begin position="78"/>
        <end position="96"/>
    </location>
</feature>
<keyword evidence="4" id="KW-1003">Cell membrane</keyword>
<dbReference type="EMBL" id="MUXT01000005">
    <property type="protein sequence ID" value="OOR84200.1"/>
    <property type="molecule type" value="Genomic_DNA"/>
</dbReference>
<evidence type="ECO:0000256" key="2">
    <source>
        <dbReference type="ARBA" id="ARBA00007935"/>
    </source>
</evidence>
<dbReference type="SUPFAM" id="SSF81345">
    <property type="entry name" value="ABC transporter involved in vitamin B12 uptake, BtuC"/>
    <property type="match status" value="1"/>
</dbReference>
<dbReference type="InterPro" id="IPR037294">
    <property type="entry name" value="ABC_BtuC-like"/>
</dbReference>
<comment type="caution">
    <text evidence="9">The sequence shown here is derived from an EMBL/GenBank/DDBJ whole genome shotgun (WGS) entry which is preliminary data.</text>
</comment>
<comment type="similarity">
    <text evidence="2">Belongs to the binding-protein-dependent transport system permease family. FecCD subfamily.</text>
</comment>
<evidence type="ECO:0000256" key="5">
    <source>
        <dbReference type="ARBA" id="ARBA00022692"/>
    </source>
</evidence>
<feature type="transmembrane region" description="Helical" evidence="8">
    <location>
        <begin position="262"/>
        <end position="282"/>
    </location>
</feature>
<evidence type="ECO:0000256" key="4">
    <source>
        <dbReference type="ARBA" id="ARBA00022475"/>
    </source>
</evidence>
<dbReference type="Gene3D" id="1.10.3470.10">
    <property type="entry name" value="ABC transporter involved in vitamin B12 uptake, BtuC"/>
    <property type="match status" value="1"/>
</dbReference>
<dbReference type="GO" id="GO:0005886">
    <property type="term" value="C:plasma membrane"/>
    <property type="evidence" value="ECO:0007669"/>
    <property type="project" value="UniProtKB-SubCell"/>
</dbReference>
<dbReference type="PANTHER" id="PTHR30472:SF19">
    <property type="entry name" value="PETROBACTIN IMPORT SYSTEM PERMEASE PROTEIN YCLO"/>
    <property type="match status" value="1"/>
</dbReference>
<keyword evidence="5 8" id="KW-0812">Transmembrane</keyword>
<feature type="transmembrane region" description="Helical" evidence="8">
    <location>
        <begin position="288"/>
        <end position="309"/>
    </location>
</feature>
<feature type="transmembrane region" description="Helical" evidence="8">
    <location>
        <begin position="170"/>
        <end position="191"/>
    </location>
</feature>
<evidence type="ECO:0000256" key="7">
    <source>
        <dbReference type="ARBA" id="ARBA00023136"/>
    </source>
</evidence>
<organism evidence="9 10">
    <name type="scientific">Moraxella canis</name>
    <dbReference type="NCBI Taxonomy" id="90239"/>
    <lineage>
        <taxon>Bacteria</taxon>
        <taxon>Pseudomonadati</taxon>
        <taxon>Pseudomonadota</taxon>
        <taxon>Gammaproteobacteria</taxon>
        <taxon>Moraxellales</taxon>
        <taxon>Moraxellaceae</taxon>
        <taxon>Moraxella</taxon>
    </lineage>
</organism>
<evidence type="ECO:0000256" key="3">
    <source>
        <dbReference type="ARBA" id="ARBA00022448"/>
    </source>
</evidence>
<comment type="subcellular location">
    <subcellularLocation>
        <location evidence="1">Cell membrane</location>
        <topology evidence="1">Multi-pass membrane protein</topology>
    </subcellularLocation>
</comment>
<evidence type="ECO:0000313" key="9">
    <source>
        <dbReference type="EMBL" id="OOR84200.1"/>
    </source>
</evidence>
<reference evidence="9 10" key="1">
    <citation type="submission" date="2017-02" db="EMBL/GenBank/DDBJ databases">
        <title>Draft genome sequence of Moraxella canis CCUG 8415A type strain.</title>
        <authorList>
            <person name="Engstrom-Jakobsson H."/>
            <person name="Salva-Serra F."/>
            <person name="Thorell K."/>
            <person name="Gonzales-Siles L."/>
            <person name="Karlsson R."/>
            <person name="Boulund F."/>
            <person name="Engstrand L."/>
            <person name="Moore E."/>
        </authorList>
    </citation>
    <scope>NUCLEOTIDE SEQUENCE [LARGE SCALE GENOMIC DNA]</scope>
    <source>
        <strain evidence="9 10">CCUG 8415A</strain>
    </source>
</reference>
<feature type="transmembrane region" description="Helical" evidence="8">
    <location>
        <begin position="102"/>
        <end position="121"/>
    </location>
</feature>
<feature type="transmembrane region" description="Helical" evidence="8">
    <location>
        <begin position="38"/>
        <end position="57"/>
    </location>
</feature>
<feature type="transmembrane region" description="Helical" evidence="8">
    <location>
        <begin position="128"/>
        <end position="150"/>
    </location>
</feature>
<dbReference type="PANTHER" id="PTHR30472">
    <property type="entry name" value="FERRIC ENTEROBACTIN TRANSPORT SYSTEM PERMEASE PROTEIN"/>
    <property type="match status" value="1"/>
</dbReference>
<name>A0A1S9ZLC9_9GAMM</name>
<proteinExistence type="inferred from homology"/>
<feature type="transmembrane region" description="Helical" evidence="8">
    <location>
        <begin position="222"/>
        <end position="250"/>
    </location>
</feature>
<evidence type="ECO:0000256" key="8">
    <source>
        <dbReference type="SAM" id="Phobius"/>
    </source>
</evidence>
<dbReference type="InterPro" id="IPR000522">
    <property type="entry name" value="ABC_transptr_permease_BtuC"/>
</dbReference>
<keyword evidence="7 8" id="KW-0472">Membrane</keyword>
<accession>A0A1S9ZLC9</accession>
<gene>
    <name evidence="9" type="ORF">B0180_04520</name>
</gene>